<sequence length="237" mass="27924">MQDQVFKAIYLSQNQFNELFSDSLQESSILDDHQNYDNHFPNQDSLADLPLEFSFSALHLINSQKSINDVQNKEKPPTNVLISKEQYQLIMLKMEQNKKLSEQNQQMIKENQEQIQKRKKLEDQNAAMLDQNFQIKREIQEMKQKLFICQSAITLRKDKQINELRNQYKELQVKAANKQDTQQSTILTENSTVDSDKSNSYYCNTSRLVRVDQSSSHHQTKKPYRSRNNSFVKIVKN</sequence>
<protein>
    <submittedName>
        <fullName evidence="2">Uncharacterized protein</fullName>
    </submittedName>
</protein>
<reference evidence="2" key="1">
    <citation type="submission" date="2021-01" db="EMBL/GenBank/DDBJ databases">
        <authorList>
            <consortium name="Genoscope - CEA"/>
            <person name="William W."/>
        </authorList>
    </citation>
    <scope>NUCLEOTIDE SEQUENCE</scope>
</reference>
<evidence type="ECO:0000256" key="1">
    <source>
        <dbReference type="SAM" id="MobiDB-lite"/>
    </source>
</evidence>
<proteinExistence type="predicted"/>
<dbReference type="OrthoDB" id="294417at2759"/>
<feature type="region of interest" description="Disordered" evidence="1">
    <location>
        <begin position="179"/>
        <end position="199"/>
    </location>
</feature>
<dbReference type="Proteomes" id="UP000692954">
    <property type="component" value="Unassembled WGS sequence"/>
</dbReference>
<dbReference type="EMBL" id="CAJJDN010000130">
    <property type="protein sequence ID" value="CAD8121121.1"/>
    <property type="molecule type" value="Genomic_DNA"/>
</dbReference>
<gene>
    <name evidence="2" type="ORF">PSON_ATCC_30995.1.T1300049</name>
</gene>
<evidence type="ECO:0000313" key="2">
    <source>
        <dbReference type="EMBL" id="CAD8121121.1"/>
    </source>
</evidence>
<organism evidence="2 3">
    <name type="scientific">Paramecium sonneborni</name>
    <dbReference type="NCBI Taxonomy" id="65129"/>
    <lineage>
        <taxon>Eukaryota</taxon>
        <taxon>Sar</taxon>
        <taxon>Alveolata</taxon>
        <taxon>Ciliophora</taxon>
        <taxon>Intramacronucleata</taxon>
        <taxon>Oligohymenophorea</taxon>
        <taxon>Peniculida</taxon>
        <taxon>Parameciidae</taxon>
        <taxon>Paramecium</taxon>
    </lineage>
</organism>
<comment type="caution">
    <text evidence="2">The sequence shown here is derived from an EMBL/GenBank/DDBJ whole genome shotgun (WGS) entry which is preliminary data.</text>
</comment>
<name>A0A8S1QZ78_9CILI</name>
<keyword evidence="3" id="KW-1185">Reference proteome</keyword>
<evidence type="ECO:0000313" key="3">
    <source>
        <dbReference type="Proteomes" id="UP000692954"/>
    </source>
</evidence>
<accession>A0A8S1QZ78</accession>
<dbReference type="AlphaFoldDB" id="A0A8S1QZ78"/>